<dbReference type="RefSeq" id="WP_134339534.1">
    <property type="nucleotide sequence ID" value="NZ_SOPW01000005.1"/>
</dbReference>
<name>A0A4Y8IN11_9BACI</name>
<gene>
    <name evidence="1" type="ORF">E3U55_06105</name>
</gene>
<evidence type="ECO:0000313" key="1">
    <source>
        <dbReference type="EMBL" id="TFB22807.1"/>
    </source>
</evidence>
<accession>A0A4Y8IN11</accession>
<dbReference type="OrthoDB" id="7619731at2"/>
<dbReference type="AlphaFoldDB" id="A0A4Y8IN11"/>
<reference evidence="1 2" key="1">
    <citation type="submission" date="2019-03" db="EMBL/GenBank/DDBJ databases">
        <authorList>
            <person name="He R.-H."/>
        </authorList>
    </citation>
    <scope>NUCLEOTIDE SEQUENCE [LARGE SCALE GENOMIC DNA]</scope>
    <source>
        <strain evidence="2">SH 714</strain>
    </source>
</reference>
<dbReference type="EMBL" id="SOPW01000005">
    <property type="protein sequence ID" value="TFB22807.1"/>
    <property type="molecule type" value="Genomic_DNA"/>
</dbReference>
<protein>
    <submittedName>
        <fullName evidence="1">DUF2785 domain-containing protein</fullName>
    </submittedName>
</protein>
<dbReference type="Proteomes" id="UP000297975">
    <property type="component" value="Unassembled WGS sequence"/>
</dbReference>
<organism evidence="1 2">
    <name type="scientific">Filobacillus milosensis</name>
    <dbReference type="NCBI Taxonomy" id="94137"/>
    <lineage>
        <taxon>Bacteria</taxon>
        <taxon>Bacillati</taxon>
        <taxon>Bacillota</taxon>
        <taxon>Bacilli</taxon>
        <taxon>Bacillales</taxon>
        <taxon>Bacillaceae</taxon>
        <taxon>Filobacillus</taxon>
    </lineage>
</organism>
<keyword evidence="2" id="KW-1185">Reference proteome</keyword>
<evidence type="ECO:0000313" key="2">
    <source>
        <dbReference type="Proteomes" id="UP000297975"/>
    </source>
</evidence>
<proteinExistence type="predicted"/>
<sequence>MIEQDLKQQLKDKPKIELTESMLNHIGSTDPELRDGLIYPQFVTFILENKYSKKEIENILDRCLNNLKSDNVYERSFSVLVIAVILHQHQFNSQKLSTITTCLTLYITQETNIVGQVEDEGWVHSIAHGADAISEIAKQPHLTNNDLEKLFHVLNEKMHYDQGVFTADEDERVAVAVNTMLVNGLNNEVFIKAIQQVKTDLVNQMATGNQLYFNSRMNYKAFLRSLYFIKKEKDDHQELNQFIERTIIEISQIYY</sequence>
<dbReference type="Pfam" id="PF10978">
    <property type="entry name" value="DUF2785"/>
    <property type="match status" value="1"/>
</dbReference>
<dbReference type="InterPro" id="IPR021247">
    <property type="entry name" value="DUF2785"/>
</dbReference>
<comment type="caution">
    <text evidence="1">The sequence shown here is derived from an EMBL/GenBank/DDBJ whole genome shotgun (WGS) entry which is preliminary data.</text>
</comment>